<name>A0ABY0VDX9_9PSED</name>
<keyword evidence="2" id="KW-0371">Homeobox</keyword>
<proteinExistence type="predicted"/>
<dbReference type="GO" id="GO:0003677">
    <property type="term" value="F:DNA binding"/>
    <property type="evidence" value="ECO:0007669"/>
    <property type="project" value="UniProtKB-KW"/>
</dbReference>
<gene>
    <name evidence="2" type="ORF">SAMN04489801_0990</name>
</gene>
<dbReference type="EMBL" id="LT629796">
    <property type="protein sequence ID" value="SDU12356.1"/>
    <property type="molecule type" value="Genomic_DNA"/>
</dbReference>
<organism evidence="2 3">
    <name type="scientific">Pseudomonas mandelii</name>
    <dbReference type="NCBI Taxonomy" id="75612"/>
    <lineage>
        <taxon>Bacteria</taxon>
        <taxon>Pseudomonadati</taxon>
        <taxon>Pseudomonadota</taxon>
        <taxon>Gammaproteobacteria</taxon>
        <taxon>Pseudomonadales</taxon>
        <taxon>Pseudomonadaceae</taxon>
        <taxon>Pseudomonas</taxon>
    </lineage>
</organism>
<keyword evidence="2" id="KW-0238">DNA-binding</keyword>
<evidence type="ECO:0000313" key="2">
    <source>
        <dbReference type="EMBL" id="SDU12356.1"/>
    </source>
</evidence>
<accession>A0ABY0VDX9</accession>
<dbReference type="Pfam" id="PF13007">
    <property type="entry name" value="LZ_Tnp_IS66"/>
    <property type="match status" value="1"/>
</dbReference>
<evidence type="ECO:0000313" key="3">
    <source>
        <dbReference type="Proteomes" id="UP000182476"/>
    </source>
</evidence>
<protein>
    <submittedName>
        <fullName evidence="2">Transposase C of IS166 homeodomain-containing protein</fullName>
    </submittedName>
</protein>
<sequence length="166" mass="18880">MISHPNLDQLNPGELRALAAQLIRRVETMDKQITHHKSVNEKLAHEIALLKRFKFAKRSEQLSPDQASLLDDLINTNIAAIEAELEALQPTAVEAKLRQQPKRAALPAQFPRMLIHHEPDNSHCGSGLCKREYPGRRFGYRLGHDCNGYDRRNAGARAWNRSWQAC</sequence>
<reference evidence="2 3" key="1">
    <citation type="submission" date="2016-10" db="EMBL/GenBank/DDBJ databases">
        <authorList>
            <person name="Varghese N."/>
            <person name="Submissions S."/>
        </authorList>
    </citation>
    <scope>NUCLEOTIDE SEQUENCE [LARGE SCALE GENOMIC DNA]</scope>
    <source>
        <strain evidence="2 3">LMG 21607</strain>
    </source>
</reference>
<evidence type="ECO:0000259" key="1">
    <source>
        <dbReference type="Pfam" id="PF13007"/>
    </source>
</evidence>
<keyword evidence="3" id="KW-1185">Reference proteome</keyword>
<feature type="domain" description="Transposase TnpC homeodomain" evidence="1">
    <location>
        <begin position="43"/>
        <end position="112"/>
    </location>
</feature>
<dbReference type="InterPro" id="IPR024463">
    <property type="entry name" value="Transposase_TnpC_homeodom"/>
</dbReference>
<dbReference type="Proteomes" id="UP000182476">
    <property type="component" value="Chromosome I"/>
</dbReference>